<reference evidence="1" key="1">
    <citation type="journal article" date="2021" name="PeerJ">
        <title>Extensive microbial diversity within the chicken gut microbiome revealed by metagenomics and culture.</title>
        <authorList>
            <person name="Gilroy R."/>
            <person name="Ravi A."/>
            <person name="Getino M."/>
            <person name="Pursley I."/>
            <person name="Horton D.L."/>
            <person name="Alikhan N.F."/>
            <person name="Baker D."/>
            <person name="Gharbi K."/>
            <person name="Hall N."/>
            <person name="Watson M."/>
            <person name="Adriaenssens E.M."/>
            <person name="Foster-Nyarko E."/>
            <person name="Jarju S."/>
            <person name="Secka A."/>
            <person name="Antonio M."/>
            <person name="Oren A."/>
            <person name="Chaudhuri R.R."/>
            <person name="La Ragione R."/>
            <person name="Hildebrand F."/>
            <person name="Pallen M.J."/>
        </authorList>
    </citation>
    <scope>NUCLEOTIDE SEQUENCE</scope>
    <source>
        <strain evidence="1">CHK196-3914</strain>
    </source>
</reference>
<accession>A0A9D2GA23</accession>
<dbReference type="Proteomes" id="UP000824116">
    <property type="component" value="Unassembled WGS sequence"/>
</dbReference>
<gene>
    <name evidence="1" type="ORF">H9723_11765</name>
</gene>
<reference evidence="1" key="2">
    <citation type="submission" date="2021-04" db="EMBL/GenBank/DDBJ databases">
        <authorList>
            <person name="Gilroy R."/>
        </authorList>
    </citation>
    <scope>NUCLEOTIDE SEQUENCE</scope>
    <source>
        <strain evidence="1">CHK196-3914</strain>
    </source>
</reference>
<dbReference type="EMBL" id="DXAY01000269">
    <property type="protein sequence ID" value="HIZ75898.1"/>
    <property type="molecule type" value="Genomic_DNA"/>
</dbReference>
<comment type="caution">
    <text evidence="1">The sequence shown here is derived from an EMBL/GenBank/DDBJ whole genome shotgun (WGS) entry which is preliminary data.</text>
</comment>
<name>A0A9D2GA23_9FIRM</name>
<proteinExistence type="predicted"/>
<dbReference type="AlphaFoldDB" id="A0A9D2GA23"/>
<evidence type="ECO:0000313" key="2">
    <source>
        <dbReference type="Proteomes" id="UP000824116"/>
    </source>
</evidence>
<protein>
    <submittedName>
        <fullName evidence="1">Uncharacterized protein</fullName>
    </submittedName>
</protein>
<organism evidence="1 2">
    <name type="scientific">Candidatus Mediterraneibacter stercoravium</name>
    <dbReference type="NCBI Taxonomy" id="2838685"/>
    <lineage>
        <taxon>Bacteria</taxon>
        <taxon>Bacillati</taxon>
        <taxon>Bacillota</taxon>
        <taxon>Clostridia</taxon>
        <taxon>Lachnospirales</taxon>
        <taxon>Lachnospiraceae</taxon>
        <taxon>Mediterraneibacter</taxon>
    </lineage>
</organism>
<sequence length="77" mass="8833">MGRYYRLSKSITEETAGEILREILEIEDVESAEFTEENTKILVKTEKDKYPEVMTRIVNIFSRVGSGCELSFAGFAY</sequence>
<evidence type="ECO:0000313" key="1">
    <source>
        <dbReference type="EMBL" id="HIZ75898.1"/>
    </source>
</evidence>